<name>A0AAU8K0J2_9ACTN</name>
<organism evidence="3">
    <name type="scientific">Kitasatospora camelliae</name>
    <dbReference type="NCBI Taxonomy" id="3156397"/>
    <lineage>
        <taxon>Bacteria</taxon>
        <taxon>Bacillati</taxon>
        <taxon>Actinomycetota</taxon>
        <taxon>Actinomycetes</taxon>
        <taxon>Kitasatosporales</taxon>
        <taxon>Streptomycetaceae</taxon>
        <taxon>Kitasatospora</taxon>
    </lineage>
</organism>
<dbReference type="GO" id="GO:0005506">
    <property type="term" value="F:iron ion binding"/>
    <property type="evidence" value="ECO:0007669"/>
    <property type="project" value="InterPro"/>
</dbReference>
<dbReference type="KEGG" id="kcm:ABWK59_26385"/>
<protein>
    <submittedName>
        <fullName evidence="3">Cytochrome P450</fullName>
    </submittedName>
</protein>
<dbReference type="PANTHER" id="PTHR46696:SF1">
    <property type="entry name" value="CYTOCHROME P450 YJIB-RELATED"/>
    <property type="match status" value="1"/>
</dbReference>
<dbReference type="GO" id="GO:0004497">
    <property type="term" value="F:monooxygenase activity"/>
    <property type="evidence" value="ECO:0007669"/>
    <property type="project" value="InterPro"/>
</dbReference>
<evidence type="ECO:0000313" key="3">
    <source>
        <dbReference type="EMBL" id="XCM82184.1"/>
    </source>
</evidence>
<gene>
    <name evidence="3" type="ORF">ABWK59_26385</name>
</gene>
<evidence type="ECO:0000256" key="1">
    <source>
        <dbReference type="ARBA" id="ARBA00010617"/>
    </source>
</evidence>
<dbReference type="SUPFAM" id="SSF48264">
    <property type="entry name" value="Cytochrome P450"/>
    <property type="match status" value="1"/>
</dbReference>
<reference evidence="3" key="1">
    <citation type="submission" date="2024-06" db="EMBL/GenBank/DDBJ databases">
        <title>The genome sequences of Kitasatospora sp. strain HUAS MG31.</title>
        <authorList>
            <person name="Mo P."/>
        </authorList>
    </citation>
    <scope>NUCLEOTIDE SEQUENCE</scope>
    <source>
        <strain evidence="3">HUAS MG31</strain>
    </source>
</reference>
<comment type="similarity">
    <text evidence="1">Belongs to the cytochrome P450 family.</text>
</comment>
<dbReference type="GO" id="GO:0016705">
    <property type="term" value="F:oxidoreductase activity, acting on paired donors, with incorporation or reduction of molecular oxygen"/>
    <property type="evidence" value="ECO:0007669"/>
    <property type="project" value="InterPro"/>
</dbReference>
<feature type="compositionally biased region" description="Low complexity" evidence="2">
    <location>
        <begin position="435"/>
        <end position="476"/>
    </location>
</feature>
<accession>A0AAU8K0J2</accession>
<dbReference type="PROSITE" id="PS00086">
    <property type="entry name" value="CYTOCHROME_P450"/>
    <property type="match status" value="1"/>
</dbReference>
<dbReference type="RefSeq" id="WP_354643112.1">
    <property type="nucleotide sequence ID" value="NZ_CP159872.1"/>
</dbReference>
<evidence type="ECO:0000256" key="2">
    <source>
        <dbReference type="SAM" id="MobiDB-lite"/>
    </source>
</evidence>
<dbReference type="AlphaFoldDB" id="A0AAU8K0J2"/>
<feature type="region of interest" description="Disordered" evidence="2">
    <location>
        <begin position="435"/>
        <end position="482"/>
    </location>
</feature>
<dbReference type="InterPro" id="IPR002397">
    <property type="entry name" value="Cyt_P450_B"/>
</dbReference>
<feature type="region of interest" description="Disordered" evidence="2">
    <location>
        <begin position="1"/>
        <end position="25"/>
    </location>
</feature>
<dbReference type="Gene3D" id="1.10.630.10">
    <property type="entry name" value="Cytochrome P450"/>
    <property type="match status" value="1"/>
</dbReference>
<dbReference type="PANTHER" id="PTHR46696">
    <property type="entry name" value="P450, PUTATIVE (EUROFUNG)-RELATED"/>
    <property type="match status" value="1"/>
</dbReference>
<dbReference type="InterPro" id="IPR017972">
    <property type="entry name" value="Cyt_P450_CS"/>
</dbReference>
<sequence>MTTSPTADDALTPPPGCPAHGLVGPASGGLGPGGIRRLFGPEAEADPTTLYEKLRAEHGAVAPVLLHGDLPAWLVLGHRENLDVARTPSRFSRDSRRWSAFQHNRVAPDSPLMPMVAWQPLCVFADGAEHKRLRGAVTESLDMFDRRGVRRYVARFADQLIDGFAASGEADLVSQFAEHLPMLVMTQLLGMPDEYGPRLVDAARDLMKGTETAVASNDYVVEMLRQLVDRKRSAPGADLTSWLLQHPAGLGEDEVLEHLRLILVAANETTVNLIADTLRMVLTDRRFRSSLSGGHMTLPDALDQVLWDSPPLSAVPGRWATGDTELGGKQIKAGDMLLLGLAAGNVDPAIRPDLSEPLYGNRSHLAFSSGPHECPGQDIGRAIAEAGIDTLLIRLPDVRLAIDEDQLSWNSAWLSRHLAELPVEFTAKRPRPRVAEPVAEPAPTAWTPAAPAHPQAAEAAPAAAAPWPGQAGPAAADGIRPRAPRRSWWRSLTARWRRG</sequence>
<dbReference type="PRINTS" id="PR00359">
    <property type="entry name" value="BP450"/>
</dbReference>
<proteinExistence type="inferred from homology"/>
<dbReference type="EMBL" id="CP159872">
    <property type="protein sequence ID" value="XCM82184.1"/>
    <property type="molecule type" value="Genomic_DNA"/>
</dbReference>
<dbReference type="GO" id="GO:0020037">
    <property type="term" value="F:heme binding"/>
    <property type="evidence" value="ECO:0007669"/>
    <property type="project" value="InterPro"/>
</dbReference>
<dbReference type="InterPro" id="IPR036396">
    <property type="entry name" value="Cyt_P450_sf"/>
</dbReference>
<dbReference type="CDD" id="cd20623">
    <property type="entry name" value="CYP_unk"/>
    <property type="match status" value="1"/>
</dbReference>